<dbReference type="InterPro" id="IPR014710">
    <property type="entry name" value="RmlC-like_jellyroll"/>
</dbReference>
<dbReference type="PROSITE" id="PS51063">
    <property type="entry name" value="HTH_CRP_2"/>
    <property type="match status" value="1"/>
</dbReference>
<evidence type="ECO:0000256" key="2">
    <source>
        <dbReference type="ARBA" id="ARBA00023125"/>
    </source>
</evidence>
<evidence type="ECO:0000256" key="3">
    <source>
        <dbReference type="ARBA" id="ARBA00023163"/>
    </source>
</evidence>
<dbReference type="PRINTS" id="PR00034">
    <property type="entry name" value="HTHCRP"/>
</dbReference>
<proteinExistence type="predicted"/>
<reference evidence="6" key="1">
    <citation type="submission" date="2019-04" db="EMBL/GenBank/DDBJ databases">
        <authorList>
            <person name="Chiang H.-Y."/>
            <person name="Huang Y.-Y."/>
            <person name="Chou L."/>
            <person name="Lai E.-M."/>
            <person name="Kuo C.-H."/>
        </authorList>
    </citation>
    <scope>NUCLEOTIDE SEQUENCE</scope>
    <source>
        <strain evidence="6">CFBP5506</strain>
    </source>
</reference>
<dbReference type="AlphaFoldDB" id="A0AAF0K6S3"/>
<feature type="domain" description="Cyclic nucleotide-binding" evidence="4">
    <location>
        <begin position="38"/>
        <end position="84"/>
    </location>
</feature>
<keyword evidence="2" id="KW-0238">DNA-binding</keyword>
<dbReference type="Proteomes" id="UP000305410">
    <property type="component" value="Chromosome Circular"/>
</dbReference>
<sequence length="251" mass="28574">MHILDELCPPAREIPAPVDGIYWLRDVFRHQPAEHLMAGRSVFLEGDEANHVFQITEGVLRLFKIIADGRRIITGFLYAGDILGISARGRYLYSVETVSRTTLRRVTRKQFEYAISENHRLQPEVLSVVSDEIAAAQEQMVLLSTKNAEERLCTFLMKFPVRNGLPGEDARRVELPMCRQDIADYLGMTIETVSRTFTRLISKGVVRIENAVARQTILIEKPLLLAQLAGDDDDRFGVRQMVVHGGRHRYQ</sequence>
<dbReference type="InterPro" id="IPR012318">
    <property type="entry name" value="HTH_CRP"/>
</dbReference>
<reference evidence="6" key="2">
    <citation type="submission" date="2023-04" db="EMBL/GenBank/DDBJ databases">
        <title>Complete genome sequence of Agrobacterium salinitolerans CFBP5506.</title>
        <authorList>
            <person name="Yen H.-C."/>
            <person name="Yan X.-H."/>
            <person name="Lai E.-M."/>
            <person name="Kuo C.-H."/>
        </authorList>
    </citation>
    <scope>NUCLEOTIDE SEQUENCE</scope>
    <source>
        <strain evidence="6">CFBP5506</strain>
    </source>
</reference>
<dbReference type="Pfam" id="PF13545">
    <property type="entry name" value="HTH_Crp_2"/>
    <property type="match status" value="1"/>
</dbReference>
<feature type="domain" description="HTH crp-type" evidence="5">
    <location>
        <begin position="146"/>
        <end position="223"/>
    </location>
</feature>
<name>A0AAF0K6S3_AGRTU</name>
<dbReference type="CDD" id="cd00038">
    <property type="entry name" value="CAP_ED"/>
    <property type="match status" value="1"/>
</dbReference>
<dbReference type="CDD" id="cd00092">
    <property type="entry name" value="HTH_CRP"/>
    <property type="match status" value="1"/>
</dbReference>
<dbReference type="SUPFAM" id="SSF46785">
    <property type="entry name" value="Winged helix' DNA-binding domain"/>
    <property type="match status" value="1"/>
</dbReference>
<dbReference type="EMBL" id="CP122962">
    <property type="protein sequence ID" value="WGM58717.1"/>
    <property type="molecule type" value="Genomic_DNA"/>
</dbReference>
<dbReference type="GO" id="GO:0005829">
    <property type="term" value="C:cytosol"/>
    <property type="evidence" value="ECO:0007669"/>
    <property type="project" value="TreeGrafter"/>
</dbReference>
<dbReference type="InterPro" id="IPR000595">
    <property type="entry name" value="cNMP-bd_dom"/>
</dbReference>
<gene>
    <name evidence="6" type="ORF">CFBP5506_10315</name>
</gene>
<dbReference type="Pfam" id="PF00027">
    <property type="entry name" value="cNMP_binding"/>
    <property type="match status" value="1"/>
</dbReference>
<keyword evidence="3" id="KW-0804">Transcription</keyword>
<dbReference type="Gene3D" id="1.10.10.10">
    <property type="entry name" value="Winged helix-like DNA-binding domain superfamily/Winged helix DNA-binding domain"/>
    <property type="match status" value="1"/>
</dbReference>
<dbReference type="GO" id="GO:0003700">
    <property type="term" value="F:DNA-binding transcription factor activity"/>
    <property type="evidence" value="ECO:0007669"/>
    <property type="project" value="TreeGrafter"/>
</dbReference>
<evidence type="ECO:0000256" key="1">
    <source>
        <dbReference type="ARBA" id="ARBA00023015"/>
    </source>
</evidence>
<dbReference type="InterPro" id="IPR050397">
    <property type="entry name" value="Env_Response_Regulators"/>
</dbReference>
<dbReference type="InterPro" id="IPR036388">
    <property type="entry name" value="WH-like_DNA-bd_sf"/>
</dbReference>
<evidence type="ECO:0000313" key="6">
    <source>
        <dbReference type="EMBL" id="WGM58717.1"/>
    </source>
</evidence>
<dbReference type="PANTHER" id="PTHR24567">
    <property type="entry name" value="CRP FAMILY TRANSCRIPTIONAL REGULATORY PROTEIN"/>
    <property type="match status" value="1"/>
</dbReference>
<evidence type="ECO:0000259" key="4">
    <source>
        <dbReference type="PROSITE" id="PS50042"/>
    </source>
</evidence>
<dbReference type="InterPro" id="IPR036390">
    <property type="entry name" value="WH_DNA-bd_sf"/>
</dbReference>
<dbReference type="SUPFAM" id="SSF51206">
    <property type="entry name" value="cAMP-binding domain-like"/>
    <property type="match status" value="1"/>
</dbReference>
<organism evidence="6 7">
    <name type="scientific">Agrobacterium tumefaciens</name>
    <dbReference type="NCBI Taxonomy" id="358"/>
    <lineage>
        <taxon>Bacteria</taxon>
        <taxon>Pseudomonadati</taxon>
        <taxon>Pseudomonadota</taxon>
        <taxon>Alphaproteobacteria</taxon>
        <taxon>Hyphomicrobiales</taxon>
        <taxon>Rhizobiaceae</taxon>
        <taxon>Rhizobium/Agrobacterium group</taxon>
        <taxon>Agrobacterium</taxon>
        <taxon>Agrobacterium tumefaciens complex</taxon>
    </lineage>
</organism>
<dbReference type="SMART" id="SM00419">
    <property type="entry name" value="HTH_CRP"/>
    <property type="match status" value="1"/>
</dbReference>
<keyword evidence="1" id="KW-0805">Transcription regulation</keyword>
<dbReference type="PROSITE" id="PS50042">
    <property type="entry name" value="CNMP_BINDING_3"/>
    <property type="match status" value="1"/>
</dbReference>
<evidence type="ECO:0000313" key="7">
    <source>
        <dbReference type="Proteomes" id="UP000305410"/>
    </source>
</evidence>
<accession>A0AAF0K6S3</accession>
<dbReference type="Gene3D" id="2.60.120.10">
    <property type="entry name" value="Jelly Rolls"/>
    <property type="match status" value="1"/>
</dbReference>
<dbReference type="RefSeq" id="WP_121459718.1">
    <property type="nucleotide sequence ID" value="NZ_CP122962.1"/>
</dbReference>
<dbReference type="GO" id="GO:0003677">
    <property type="term" value="F:DNA binding"/>
    <property type="evidence" value="ECO:0007669"/>
    <property type="project" value="UniProtKB-KW"/>
</dbReference>
<dbReference type="SMART" id="SM00100">
    <property type="entry name" value="cNMP"/>
    <property type="match status" value="1"/>
</dbReference>
<protein>
    <submittedName>
        <fullName evidence="6">Helix-turn-helix domain-containing protein</fullName>
    </submittedName>
</protein>
<dbReference type="InterPro" id="IPR018490">
    <property type="entry name" value="cNMP-bd_dom_sf"/>
</dbReference>
<dbReference type="PANTHER" id="PTHR24567:SF75">
    <property type="entry name" value="FUMARATE AND NITRATE REDUCTION REGULATORY PROTEIN"/>
    <property type="match status" value="1"/>
</dbReference>
<evidence type="ECO:0000259" key="5">
    <source>
        <dbReference type="PROSITE" id="PS51063"/>
    </source>
</evidence>